<keyword evidence="2" id="KW-0472">Membrane</keyword>
<feature type="transmembrane region" description="Helical" evidence="2">
    <location>
        <begin position="238"/>
        <end position="265"/>
    </location>
</feature>
<keyword evidence="2" id="KW-1133">Transmembrane helix</keyword>
<evidence type="ECO:0000256" key="2">
    <source>
        <dbReference type="SAM" id="Phobius"/>
    </source>
</evidence>
<evidence type="ECO:0000256" key="1">
    <source>
        <dbReference type="SAM" id="MobiDB-lite"/>
    </source>
</evidence>
<dbReference type="EMBL" id="CAJNNW010015010">
    <property type="protein sequence ID" value="CAE8657220.1"/>
    <property type="molecule type" value="Genomic_DNA"/>
</dbReference>
<protein>
    <submittedName>
        <fullName evidence="3">Uncharacterized protein</fullName>
    </submittedName>
</protein>
<evidence type="ECO:0000313" key="3">
    <source>
        <dbReference type="EMBL" id="CAE8657220.1"/>
    </source>
</evidence>
<feature type="non-terminal residue" evidence="3">
    <location>
        <position position="1"/>
    </location>
</feature>
<dbReference type="Proteomes" id="UP000626109">
    <property type="component" value="Unassembled WGS sequence"/>
</dbReference>
<gene>
    <name evidence="3" type="ORF">PGLA2088_LOCUS12691</name>
</gene>
<evidence type="ECO:0000313" key="4">
    <source>
        <dbReference type="Proteomes" id="UP000626109"/>
    </source>
</evidence>
<feature type="region of interest" description="Disordered" evidence="1">
    <location>
        <begin position="37"/>
        <end position="83"/>
    </location>
</feature>
<feature type="transmembrane region" description="Helical" evidence="2">
    <location>
        <begin position="104"/>
        <end position="125"/>
    </location>
</feature>
<name>A0A813IVE5_POLGL</name>
<organism evidence="3 4">
    <name type="scientific">Polarella glacialis</name>
    <name type="common">Dinoflagellate</name>
    <dbReference type="NCBI Taxonomy" id="89957"/>
    <lineage>
        <taxon>Eukaryota</taxon>
        <taxon>Sar</taxon>
        <taxon>Alveolata</taxon>
        <taxon>Dinophyceae</taxon>
        <taxon>Suessiales</taxon>
        <taxon>Suessiaceae</taxon>
        <taxon>Polarella</taxon>
    </lineage>
</organism>
<accession>A0A813IVE5</accession>
<keyword evidence="2" id="KW-0812">Transmembrane</keyword>
<comment type="caution">
    <text evidence="3">The sequence shown here is derived from an EMBL/GenBank/DDBJ whole genome shotgun (WGS) entry which is preliminary data.</text>
</comment>
<feature type="compositionally biased region" description="Low complexity" evidence="1">
    <location>
        <begin position="37"/>
        <end position="58"/>
    </location>
</feature>
<sequence>INLLQSTSQKLPPSSHALSLATETKLSSAKAVGSRASAGATAMANETADATTDAAKSTQSGFSLSNWPDEPRATEAPEPSNRSSSFLQMWKLARTNVATRAGPVPAYICVIAAVSFLVSVAAIFVTAMTECQGQKPGPNYGIAAAGLSDRLRAGNGRPALSAPTTTTATATTITITTTCVQKTSCFQNIRHDHWCTKAKPRTSACLLSMPGSRQRPMQMPGLGSLMPRCSNSNNNSNLVAVSVFFFIVATCCCYLLLFCLFRFYFEP</sequence>
<reference evidence="3" key="1">
    <citation type="submission" date="2021-02" db="EMBL/GenBank/DDBJ databases">
        <authorList>
            <person name="Dougan E. K."/>
            <person name="Rhodes N."/>
            <person name="Thang M."/>
            <person name="Chan C."/>
        </authorList>
    </citation>
    <scope>NUCLEOTIDE SEQUENCE</scope>
</reference>
<proteinExistence type="predicted"/>
<dbReference type="AlphaFoldDB" id="A0A813IVE5"/>